<dbReference type="KEGG" id="abo:ABO_0199"/>
<dbReference type="AlphaFoldDB" id="Q0VT73"/>
<dbReference type="InterPro" id="IPR018060">
    <property type="entry name" value="HTH_AraC"/>
</dbReference>
<dbReference type="InterPro" id="IPR009057">
    <property type="entry name" value="Homeodomain-like_sf"/>
</dbReference>
<dbReference type="InterPro" id="IPR032687">
    <property type="entry name" value="AraC-type_N"/>
</dbReference>
<dbReference type="PANTHER" id="PTHR47894:SF1">
    <property type="entry name" value="HTH-TYPE TRANSCRIPTIONAL REGULATOR VQSM"/>
    <property type="match status" value="1"/>
</dbReference>
<dbReference type="Gene3D" id="1.10.10.60">
    <property type="entry name" value="Homeodomain-like"/>
    <property type="match status" value="1"/>
</dbReference>
<feature type="domain" description="HTH araC/xylS-type" evidence="5">
    <location>
        <begin position="272"/>
        <end position="369"/>
    </location>
</feature>
<dbReference type="Proteomes" id="UP000008871">
    <property type="component" value="Chromosome"/>
</dbReference>
<gene>
    <name evidence="6" type="ordered locus">ABO_0199</name>
</gene>
<feature type="region of interest" description="Disordered" evidence="4">
    <location>
        <begin position="1"/>
        <end position="42"/>
    </location>
</feature>
<sequence length="371" mass="41710">MPARTFLDSMGTFQDNQGHSQGVIMPKTSQQEGPQTPEADIPSNYSRLIARELGLAARQLPKLLRGTGLDVEQLLKEDSLLTATQQIRILRNALALSGKPEFGLRLGSRLTPATHGVMGLVAYSSPNLLAALQAFHTFLPTRASFIQLHLQQVDDLLVCLANFQVVVDEDVERCLAEAVIKAFFEMGEFIVGHPLYEAEVYFRHPAPTYQAVYPDYLPGSIHFGSNQLKLTFPMELCRIPNASANNENYSLAFQQCESMLARLQNHEPDYQTLLKKMMLSHPAGTLCEEEAAGALFISKRTLSRKLKEENSSFRKVRAEILSRQASAYLRDTQLSVEAIASLLNYHDTASFRRAFKRWFGMPPDQYRQRTD</sequence>
<dbReference type="PANTHER" id="PTHR47894">
    <property type="entry name" value="HTH-TYPE TRANSCRIPTIONAL REGULATOR GADX"/>
    <property type="match status" value="1"/>
</dbReference>
<proteinExistence type="predicted"/>
<dbReference type="GO" id="GO:0000976">
    <property type="term" value="F:transcription cis-regulatory region binding"/>
    <property type="evidence" value="ECO:0007669"/>
    <property type="project" value="TreeGrafter"/>
</dbReference>
<dbReference type="PROSITE" id="PS01124">
    <property type="entry name" value="HTH_ARAC_FAMILY_2"/>
    <property type="match status" value="1"/>
</dbReference>
<dbReference type="Pfam" id="PF12625">
    <property type="entry name" value="Arabinose_bd"/>
    <property type="match status" value="1"/>
</dbReference>
<dbReference type="GO" id="GO:0003700">
    <property type="term" value="F:DNA-binding transcription factor activity"/>
    <property type="evidence" value="ECO:0007669"/>
    <property type="project" value="InterPro"/>
</dbReference>
<dbReference type="eggNOG" id="COG2207">
    <property type="taxonomic scope" value="Bacteria"/>
</dbReference>
<name>Q0VT73_ALCBS</name>
<keyword evidence="1" id="KW-0805">Transcription regulation</keyword>
<evidence type="ECO:0000313" key="7">
    <source>
        <dbReference type="Proteomes" id="UP000008871"/>
    </source>
</evidence>
<accession>Q0VT73</accession>
<evidence type="ECO:0000313" key="6">
    <source>
        <dbReference type="EMBL" id="CAL15647.1"/>
    </source>
</evidence>
<evidence type="ECO:0000256" key="3">
    <source>
        <dbReference type="ARBA" id="ARBA00023163"/>
    </source>
</evidence>
<dbReference type="GO" id="GO:0005829">
    <property type="term" value="C:cytosol"/>
    <property type="evidence" value="ECO:0007669"/>
    <property type="project" value="TreeGrafter"/>
</dbReference>
<reference evidence="6 7" key="1">
    <citation type="journal article" date="2006" name="Nat. Biotechnol.">
        <title>Genome sequence of the ubiquitous hydrocarbon-degrading marine bacterium Alcanivorax borkumensis.</title>
        <authorList>
            <person name="Schneiker S."/>
            <person name="Martins dos Santos V.A.P."/>
            <person name="Bartels D."/>
            <person name="Bekel T."/>
            <person name="Brecht M."/>
            <person name="Buhrmester J."/>
            <person name="Chernikova T.N."/>
            <person name="Denaro R."/>
            <person name="Ferrer M."/>
            <person name="Gertler C."/>
            <person name="Goesmann A."/>
            <person name="Golyshina O.V."/>
            <person name="Kaminski F."/>
            <person name="Khachane A.N."/>
            <person name="Lang S."/>
            <person name="Linke B."/>
            <person name="McHardy A.C."/>
            <person name="Meyer F."/>
            <person name="Nechitaylo T."/>
            <person name="Puehler A."/>
            <person name="Regenhardt D."/>
            <person name="Rupp O."/>
            <person name="Sabirova J.S."/>
            <person name="Selbitschka W."/>
            <person name="Yakimov M.M."/>
            <person name="Timmis K.N."/>
            <person name="Vorhoelter F.-J."/>
            <person name="Weidner S."/>
            <person name="Kaiser O."/>
            <person name="Golyshin P.N."/>
        </authorList>
    </citation>
    <scope>NUCLEOTIDE SEQUENCE [LARGE SCALE GENOMIC DNA]</scope>
    <source>
        <strain evidence="7">ATCC 700651 / DSM 11573 / NCIMB 13689 / SK2</strain>
    </source>
</reference>
<keyword evidence="7" id="KW-1185">Reference proteome</keyword>
<dbReference type="HOGENOM" id="CLU_047522_3_0_6"/>
<keyword evidence="3" id="KW-0804">Transcription</keyword>
<protein>
    <submittedName>
        <fullName evidence="6">Transcriptional regulator, AraC family</fullName>
    </submittedName>
</protein>
<dbReference type="SMART" id="SM00342">
    <property type="entry name" value="HTH_ARAC"/>
    <property type="match status" value="1"/>
</dbReference>
<organism evidence="6 7">
    <name type="scientific">Alcanivorax borkumensis (strain ATCC 700651 / DSM 11573 / NCIMB 13689 / SK2)</name>
    <dbReference type="NCBI Taxonomy" id="393595"/>
    <lineage>
        <taxon>Bacteria</taxon>
        <taxon>Pseudomonadati</taxon>
        <taxon>Pseudomonadota</taxon>
        <taxon>Gammaproteobacteria</taxon>
        <taxon>Oceanospirillales</taxon>
        <taxon>Alcanivoracaceae</taxon>
        <taxon>Alcanivorax</taxon>
    </lineage>
</organism>
<dbReference type="SUPFAM" id="SSF46689">
    <property type="entry name" value="Homeodomain-like"/>
    <property type="match status" value="1"/>
</dbReference>
<evidence type="ECO:0000256" key="2">
    <source>
        <dbReference type="ARBA" id="ARBA00023125"/>
    </source>
</evidence>
<dbReference type="EMBL" id="AM286690">
    <property type="protein sequence ID" value="CAL15647.1"/>
    <property type="molecule type" value="Genomic_DNA"/>
</dbReference>
<keyword evidence="2" id="KW-0238">DNA-binding</keyword>
<dbReference type="STRING" id="393595.ABO_0199"/>
<evidence type="ECO:0000259" key="5">
    <source>
        <dbReference type="PROSITE" id="PS01124"/>
    </source>
</evidence>
<feature type="compositionally biased region" description="Polar residues" evidence="4">
    <location>
        <begin position="11"/>
        <end position="20"/>
    </location>
</feature>
<evidence type="ECO:0000256" key="4">
    <source>
        <dbReference type="SAM" id="MobiDB-lite"/>
    </source>
</evidence>
<evidence type="ECO:0000256" key="1">
    <source>
        <dbReference type="ARBA" id="ARBA00023015"/>
    </source>
</evidence>
<dbReference type="Pfam" id="PF12833">
    <property type="entry name" value="HTH_18"/>
    <property type="match status" value="1"/>
</dbReference>